<accession>A0ABM1SUC8</accession>
<protein>
    <submittedName>
        <fullName evidence="3">Uncharacterized protein LOC106463890</fullName>
    </submittedName>
</protein>
<sequence>MSMVDPEDLHNIFQVTTKGNRLHSPFSGDKLVIGNNRKDNKDIFNYLSSEIEPRNHEKESLKYRFGDFDDGNEDDESGIITFGTDKSSPFFTKTKRLILKKRDYKFNDDRKSAIKNELKEIFKDESNTRNIRKRRAESSQEALSQSINEKNETDDSETTNRNGLKKDSGEISTEISTRKPPNSKEYFEKWFRKEYIKNMAKVLNTLRKKRSNDWDSMISKDVEDLLWHTTEERDKTNTENEQTIKNISRIEDAEDSKKTTGEDTFVINGAEKRKSFTFQEGQFQQVENKLKKIENNMLTDAMEMIKEGATESDLLDPEKISHRLKAAMELDNLRKALIHLHTTLDNIQQDDQEGENTSLGLSHFLEKKESEEEEDHEETSKTFQAQPARGSKFNMAASSDHYSSGEPNQRNEDSCLPLQLLTSNCSVLDDYLPHGSLRQMLRHACNWHDVCYACVSIHLLRLRSWRTYRIILHMLNIRKK</sequence>
<feature type="compositionally biased region" description="Polar residues" evidence="1">
    <location>
        <begin position="139"/>
        <end position="148"/>
    </location>
</feature>
<dbReference type="PANTHER" id="PTHR37687">
    <property type="entry name" value="AGAP006772-PA"/>
    <property type="match status" value="1"/>
</dbReference>
<evidence type="ECO:0000256" key="1">
    <source>
        <dbReference type="SAM" id="MobiDB-lite"/>
    </source>
</evidence>
<dbReference type="Proteomes" id="UP000694941">
    <property type="component" value="Unplaced"/>
</dbReference>
<dbReference type="PANTHER" id="PTHR37687:SF1">
    <property type="entry name" value="AGAP006772-PA"/>
    <property type="match status" value="1"/>
</dbReference>
<feature type="region of interest" description="Disordered" evidence="1">
    <location>
        <begin position="366"/>
        <end position="390"/>
    </location>
</feature>
<keyword evidence="2" id="KW-1185">Reference proteome</keyword>
<dbReference type="RefSeq" id="XP_022247234.1">
    <property type="nucleotide sequence ID" value="XM_022391526.1"/>
</dbReference>
<proteinExistence type="predicted"/>
<organism evidence="2 3">
    <name type="scientific">Limulus polyphemus</name>
    <name type="common">Atlantic horseshoe crab</name>
    <dbReference type="NCBI Taxonomy" id="6850"/>
    <lineage>
        <taxon>Eukaryota</taxon>
        <taxon>Metazoa</taxon>
        <taxon>Ecdysozoa</taxon>
        <taxon>Arthropoda</taxon>
        <taxon>Chelicerata</taxon>
        <taxon>Merostomata</taxon>
        <taxon>Xiphosura</taxon>
        <taxon>Limulidae</taxon>
        <taxon>Limulus</taxon>
    </lineage>
</organism>
<evidence type="ECO:0000313" key="3">
    <source>
        <dbReference type="RefSeq" id="XP_022247234.1"/>
    </source>
</evidence>
<name>A0ABM1SUC8_LIMPO</name>
<gene>
    <name evidence="3" type="primary">LOC106463890</name>
</gene>
<reference evidence="3" key="1">
    <citation type="submission" date="2025-08" db="UniProtKB">
        <authorList>
            <consortium name="RefSeq"/>
        </authorList>
    </citation>
    <scope>IDENTIFICATION</scope>
    <source>
        <tissue evidence="3">Muscle</tissue>
    </source>
</reference>
<dbReference type="GeneID" id="106463890"/>
<dbReference type="InterPro" id="IPR038875">
    <property type="entry name" value="PLA2_conodipine-like"/>
</dbReference>
<evidence type="ECO:0000313" key="2">
    <source>
        <dbReference type="Proteomes" id="UP000694941"/>
    </source>
</evidence>
<feature type="region of interest" description="Disordered" evidence="1">
    <location>
        <begin position="131"/>
        <end position="181"/>
    </location>
</feature>